<dbReference type="Gene3D" id="3.30.310.50">
    <property type="entry name" value="Alpha-D-phosphohexomutase, C-terminal domain"/>
    <property type="match status" value="1"/>
</dbReference>
<dbReference type="InterPro" id="IPR016066">
    <property type="entry name" value="A-D-PHexomutase_CS"/>
</dbReference>
<dbReference type="OrthoDB" id="9803322at2"/>
<dbReference type="InterPro" id="IPR050060">
    <property type="entry name" value="Phosphoglucosamine_mutase"/>
</dbReference>
<evidence type="ECO:0000256" key="2">
    <source>
        <dbReference type="ARBA" id="ARBA00010231"/>
    </source>
</evidence>
<keyword evidence="3" id="KW-0597">Phosphoprotein</keyword>
<dbReference type="GO" id="GO:0005975">
    <property type="term" value="P:carbohydrate metabolic process"/>
    <property type="evidence" value="ECO:0007669"/>
    <property type="project" value="InterPro"/>
</dbReference>
<evidence type="ECO:0000259" key="8">
    <source>
        <dbReference type="Pfam" id="PF02878"/>
    </source>
</evidence>
<dbReference type="SUPFAM" id="SSF55957">
    <property type="entry name" value="Phosphoglucomutase, C-terminal domain"/>
    <property type="match status" value="1"/>
</dbReference>
<comment type="cofactor">
    <cofactor evidence="1">
        <name>Mg(2+)</name>
        <dbReference type="ChEBI" id="CHEBI:18420"/>
    </cofactor>
</comment>
<evidence type="ECO:0000259" key="9">
    <source>
        <dbReference type="Pfam" id="PF02879"/>
    </source>
</evidence>
<evidence type="ECO:0000256" key="7">
    <source>
        <dbReference type="RuleBase" id="RU004326"/>
    </source>
</evidence>
<dbReference type="Pfam" id="PF02878">
    <property type="entry name" value="PGM_PMM_I"/>
    <property type="match status" value="1"/>
</dbReference>
<protein>
    <submittedName>
        <fullName evidence="11">Mannose-6-phosphate isomerase, class I</fullName>
    </submittedName>
</protein>
<keyword evidence="4 7" id="KW-0479">Metal-binding</keyword>
<accession>A0A1R4HCW3</accession>
<evidence type="ECO:0000256" key="5">
    <source>
        <dbReference type="ARBA" id="ARBA00022842"/>
    </source>
</evidence>
<gene>
    <name evidence="11" type="ORF">CRENPOLYSF1_50115</name>
</gene>
<dbReference type="InterPro" id="IPR016055">
    <property type="entry name" value="A-D-PHexomutase_a/b/a-I/II/III"/>
</dbReference>
<comment type="similarity">
    <text evidence="2 7">Belongs to the phosphohexose mutase family.</text>
</comment>
<dbReference type="PANTHER" id="PTHR42946">
    <property type="entry name" value="PHOSPHOHEXOSE MUTASE"/>
    <property type="match status" value="1"/>
</dbReference>
<evidence type="ECO:0000256" key="4">
    <source>
        <dbReference type="ARBA" id="ARBA00022723"/>
    </source>
</evidence>
<dbReference type="PANTHER" id="PTHR42946:SF1">
    <property type="entry name" value="PHOSPHOGLUCOMUTASE (ALPHA-D-GLUCOSE-1,6-BISPHOSPHATE-DEPENDENT)"/>
    <property type="match status" value="1"/>
</dbReference>
<evidence type="ECO:0000256" key="6">
    <source>
        <dbReference type="ARBA" id="ARBA00023235"/>
    </source>
</evidence>
<dbReference type="Gene3D" id="3.40.120.10">
    <property type="entry name" value="Alpha-D-Glucose-1,6-Bisphosphate, subunit A, domain 3"/>
    <property type="match status" value="3"/>
</dbReference>
<evidence type="ECO:0000259" key="10">
    <source>
        <dbReference type="Pfam" id="PF02880"/>
    </source>
</evidence>
<feature type="domain" description="Alpha-D-phosphohexomutase alpha/beta/alpha" evidence="10">
    <location>
        <begin position="319"/>
        <end position="436"/>
    </location>
</feature>
<dbReference type="Pfam" id="PF02879">
    <property type="entry name" value="PGM_PMM_II"/>
    <property type="match status" value="1"/>
</dbReference>
<evidence type="ECO:0000256" key="1">
    <source>
        <dbReference type="ARBA" id="ARBA00001946"/>
    </source>
</evidence>
<evidence type="ECO:0000313" key="11">
    <source>
        <dbReference type="EMBL" id="SJM94088.1"/>
    </source>
</evidence>
<dbReference type="InterPro" id="IPR005846">
    <property type="entry name" value="A-D-PHexomutase_a/b/a-III"/>
</dbReference>
<evidence type="ECO:0000256" key="3">
    <source>
        <dbReference type="ARBA" id="ARBA00022553"/>
    </source>
</evidence>
<evidence type="ECO:0000313" key="12">
    <source>
        <dbReference type="Proteomes" id="UP000195667"/>
    </source>
</evidence>
<feature type="domain" description="Alpha-D-phosphohexomutase alpha/beta/alpha" evidence="8">
    <location>
        <begin position="23"/>
        <end position="167"/>
    </location>
</feature>
<proteinExistence type="inferred from homology"/>
<dbReference type="GO" id="GO:0000287">
    <property type="term" value="F:magnesium ion binding"/>
    <property type="evidence" value="ECO:0007669"/>
    <property type="project" value="InterPro"/>
</dbReference>
<dbReference type="EMBL" id="FUKI01000126">
    <property type="protein sequence ID" value="SJM94088.1"/>
    <property type="molecule type" value="Genomic_DNA"/>
</dbReference>
<organism evidence="11 12">
    <name type="scientific">Crenothrix polyspora</name>
    <dbReference type="NCBI Taxonomy" id="360316"/>
    <lineage>
        <taxon>Bacteria</taxon>
        <taxon>Pseudomonadati</taxon>
        <taxon>Pseudomonadota</taxon>
        <taxon>Gammaproteobacteria</taxon>
        <taxon>Methylococcales</taxon>
        <taxon>Crenotrichaceae</taxon>
        <taxon>Crenothrix</taxon>
    </lineage>
</organism>
<dbReference type="Proteomes" id="UP000195667">
    <property type="component" value="Unassembled WGS sequence"/>
</dbReference>
<dbReference type="RefSeq" id="WP_087144139.1">
    <property type="nucleotide sequence ID" value="NZ_FUKI01000126.1"/>
</dbReference>
<keyword evidence="6 11" id="KW-0413">Isomerase</keyword>
<dbReference type="AlphaFoldDB" id="A0A1R4HCW3"/>
<dbReference type="GO" id="GO:0004615">
    <property type="term" value="F:phosphomannomutase activity"/>
    <property type="evidence" value="ECO:0007669"/>
    <property type="project" value="TreeGrafter"/>
</dbReference>
<dbReference type="InterPro" id="IPR005844">
    <property type="entry name" value="A-D-PHexomutase_a/b/a-I"/>
</dbReference>
<dbReference type="SUPFAM" id="SSF53738">
    <property type="entry name" value="Phosphoglucomutase, first 3 domains"/>
    <property type="match status" value="2"/>
</dbReference>
<dbReference type="Pfam" id="PF02880">
    <property type="entry name" value="PGM_PMM_III"/>
    <property type="match status" value="1"/>
</dbReference>
<reference evidence="12" key="1">
    <citation type="submission" date="2017-02" db="EMBL/GenBank/DDBJ databases">
        <authorList>
            <person name="Daims H."/>
        </authorList>
    </citation>
    <scope>NUCLEOTIDE SEQUENCE [LARGE SCALE GENOMIC DNA]</scope>
</reference>
<sequence>MSNHSYPQESLRTNLKYTPQELQFGTSGRRGLVTHLTHLEVFINVVAELEFLQSLPKEQGGILRGEEFFYAYDLRPSSNSYVIEQDNRGKLAQAIEQAIRYAGMIPVNQGQIPTPALMYYALLQGKASIMVTGSHIPFDRNGYKTNTSRGELLKQHENPINAKVKQVRAAFYAQPLEESLFTTDGFLKNDPDNLSTEYQHAQQAYIQRYVDFFSSDALTGLRVLAYQHSAVGRDIIVDIFRALGAMVLPVGRSETFVPIDTENIHAAQLATLQALYDEAIVKHGTFDAIISTDGDSDRPLLLGIDPETNTVRFFSGDLVGMVTAEFLGAKAIVVPISSNDSIDHSPLKHLLEPKTRIGSPYVIAGMEIALAQGKQAVCGFEANGGFLTASDIVYNGKQLTALPTRDAVLPLLAVLATAQRENITLTHLFARLPKRYSCAALLKQFPKALGLAIVKRFSPANAAICDVVFSNDSCTFFDNNNLALSVSAEDVTTLCAIRTTLQSFFTQALGFTDIAGINYIDGVRLYFSNNDIAHLRPSGNADELRIYAVANTAIRADTIAALATQEPNGILRCLEKTTQQ</sequence>
<dbReference type="InterPro" id="IPR005845">
    <property type="entry name" value="A-D-PHexomutase_a/b/a-II"/>
</dbReference>
<keyword evidence="12" id="KW-1185">Reference proteome</keyword>
<name>A0A1R4HCW3_9GAMM</name>
<keyword evidence="5 7" id="KW-0460">Magnesium</keyword>
<dbReference type="PROSITE" id="PS00710">
    <property type="entry name" value="PGM_PMM"/>
    <property type="match status" value="1"/>
</dbReference>
<dbReference type="InterPro" id="IPR036900">
    <property type="entry name" value="A-D-PHexomutase_C_sf"/>
</dbReference>
<feature type="domain" description="Alpha-D-phosphohexomutase alpha/beta/alpha" evidence="9">
    <location>
        <begin position="204"/>
        <end position="301"/>
    </location>
</feature>